<feature type="region of interest" description="Disordered" evidence="1">
    <location>
        <begin position="88"/>
        <end position="132"/>
    </location>
</feature>
<dbReference type="Pfam" id="PF13289">
    <property type="entry name" value="SIR2_2"/>
    <property type="match status" value="1"/>
</dbReference>
<evidence type="ECO:0000256" key="1">
    <source>
        <dbReference type="SAM" id="MobiDB-lite"/>
    </source>
</evidence>
<comment type="caution">
    <text evidence="2">The sequence shown here is derived from an EMBL/GenBank/DDBJ whole genome shotgun (WGS) entry which is preliminary data.</text>
</comment>
<evidence type="ECO:0000313" key="2">
    <source>
        <dbReference type="EMBL" id="GAA4789697.1"/>
    </source>
</evidence>
<protein>
    <recommendedName>
        <fullName evidence="4">SIR2-like domain-containing protein</fullName>
    </recommendedName>
</protein>
<reference evidence="3" key="1">
    <citation type="journal article" date="2019" name="Int. J. Syst. Evol. Microbiol.">
        <title>The Global Catalogue of Microorganisms (GCM) 10K type strain sequencing project: providing services to taxonomists for standard genome sequencing and annotation.</title>
        <authorList>
            <consortium name="The Broad Institute Genomics Platform"/>
            <consortium name="The Broad Institute Genome Sequencing Center for Infectious Disease"/>
            <person name="Wu L."/>
            <person name="Ma J."/>
        </authorList>
    </citation>
    <scope>NUCLEOTIDE SEQUENCE [LARGE SCALE GENOMIC DNA]</scope>
    <source>
        <strain evidence="3">JCM 18204</strain>
    </source>
</reference>
<dbReference type="EMBL" id="BAABJE010000005">
    <property type="protein sequence ID" value="GAA4789697.1"/>
    <property type="molecule type" value="Genomic_DNA"/>
</dbReference>
<dbReference type="RefSeq" id="WP_345302569.1">
    <property type="nucleotide sequence ID" value="NZ_BAABJE010000005.1"/>
</dbReference>
<evidence type="ECO:0008006" key="4">
    <source>
        <dbReference type="Google" id="ProtNLM"/>
    </source>
</evidence>
<feature type="region of interest" description="Disordered" evidence="1">
    <location>
        <begin position="574"/>
        <end position="597"/>
    </location>
</feature>
<organism evidence="2 3">
    <name type="scientific">Lysobacter hankyongensis</name>
    <dbReference type="NCBI Taxonomy" id="1176535"/>
    <lineage>
        <taxon>Bacteria</taxon>
        <taxon>Pseudomonadati</taxon>
        <taxon>Pseudomonadota</taxon>
        <taxon>Gammaproteobacteria</taxon>
        <taxon>Lysobacterales</taxon>
        <taxon>Lysobacteraceae</taxon>
        <taxon>Lysobacter</taxon>
    </lineage>
</organism>
<accession>A0ABP9B638</accession>
<gene>
    <name evidence="2" type="ORF">GCM10023307_13680</name>
</gene>
<name>A0ABP9B638_9GAMM</name>
<sequence>MTTGSTGGDDTTASRHLYSIEYDADDGTLTPLQGQPIIDLYRSLAIGGIVAFVGSGTSYLLGYESWDALAENILKVAYGGDEEGRSVSRSIAASNKPAHRSSDEDASSSKLDVALKKVRDKQTPAEGPGKLDKYDRLALATEKIRQAQAYRGVEDDGKAKQFYEGKLREKYRESFEFRLPRTRAEADGILKKMGRSALFARDAKALQGALGKSKFMPVDYSGGLQLIATLAKMKNNESRASSKKPLKEKELLQSPHPSIDVLGVLRRNWKISRYATLNYDHEIERMLERADFPFYSITPDSEKNRDRREDPADQDSAGDPVMTARSRLGEKARSVDLDRRNVAEFMLFSAGSPAGVSQVLHLHGSVRDPGNMIVTDIDYNRRYFANNIWTDLLEDSQELLYRGNAIVFVGVGMTEDVLFRAMRILSQAPDRDMRPVYAFMQTNGQAKDTADAIKLFQRYGIRTIFYGTRLIAKDEPEAGGFNNHPLVKDAMAAIGIGNSLSLQEVAQKLNPLSVELEFLEELRNSLGNYIRGIEEHASSKKMRAGRPIPNNREFSQFFEMLCVKLNAICAVDSSGGGSADSGTKKKSHTAKKKFDPTSGDFQVERLPRILLTPWHNTIFKIVWRVLSDRSLENFRRDMVVLEALREVIGSLYSAVHSRALRDALQAISAESIEWRKRWKATPGSEYGAIEGRHHFRHPDQARIRGGVCGHNVSLPHREEDSNREILKAILADESGESARHGAASALRRGKIVVARSRNGAGKGILATRLANEQDLLPGTRRLVVSFGQSCGRDPVYDLIVSQLDSVTSSDQGGCLEVVISKADIILTASERRPKLAEWEAVISKLVTHERTKVLLLCEGNEARDYFRHLAQNERLEELWPEPPVIFQEDSENDEPHVVAIKRISKHCKSVWLASFLSAVYAEIVIEESDQVPLVVKKSSFDEILRRIEHAMDVTQDPRQRVPAVINVAMANIEHYVVSHRGYEDRIVKVISHAILKHLFAFGGPVERAVFSVCPSLVEIKKQYGISSRNFDRRIHESISWLRKLDMITELSQCYRRVPDDGGDEVLRYGLHGHVRNWLSTKKGLPFSVVVGREQTAITVVPIIDEEVVPLDREDYQFIWDTVDGLLHLKRPDSAPPEQIRAAFMLLRGSMRVGTVLRSPHGDEPKHPAMRTPLEEYLCRLLLIRHAALESASSRSSEIPPLFEREWVWLFNEMGVVKLLQGHIHDATALFEQAIEFETLRLKRRDGFEAFIYADTPYPEFSITKLRIMMNLALAEIEHGAFDRARRILSSEKRDLERLSALFLAKGRGPVQGVGLSQPGDDRKLLHREIRILLLVQGLIDARLKFLSGGTGEAMQWLDDTGRDIVGEGVHGLTSLYYLVRADIDKRRGNHDMAAQCFALARTEAEASGRSDLVFSVLLGEAECHMARRQARGAPGLQQQLTKIRKIKHEARRMGMSRVAVTASMIRARLYLSFGEYRSARQDLMTALTLSTANGLNIKRVSALIDMAALIGSLDAELRDEAKDIAEAARFEAERMGYKLAAARAKDLELVLREQGSIEEWVLRQDREASGMQGDAD</sequence>
<proteinExistence type="predicted"/>
<feature type="compositionally biased region" description="Basic and acidic residues" evidence="1">
    <location>
        <begin position="113"/>
        <end position="132"/>
    </location>
</feature>
<dbReference type="Proteomes" id="UP001499959">
    <property type="component" value="Unassembled WGS sequence"/>
</dbReference>
<keyword evidence="3" id="KW-1185">Reference proteome</keyword>
<feature type="region of interest" description="Disordered" evidence="1">
    <location>
        <begin position="298"/>
        <end position="325"/>
    </location>
</feature>
<evidence type="ECO:0000313" key="3">
    <source>
        <dbReference type="Proteomes" id="UP001499959"/>
    </source>
</evidence>
<feature type="compositionally biased region" description="Basic and acidic residues" evidence="1">
    <location>
        <begin position="300"/>
        <end position="311"/>
    </location>
</feature>